<gene>
    <name evidence="1" type="ORF">M959_07815</name>
</gene>
<reference evidence="1 2" key="1">
    <citation type="submission" date="2013-08" db="EMBL/GenBank/DDBJ databases">
        <title>Genome evolution of avian class.</title>
        <authorList>
            <person name="Zhang G."/>
            <person name="Li C."/>
        </authorList>
    </citation>
    <scope>NUCLEOTIDE SEQUENCE [LARGE SCALE GENOMIC DNA]</scope>
    <source>
        <strain evidence="1">M959</strain>
    </source>
</reference>
<dbReference type="AlphaFoldDB" id="A0A093BHF5"/>
<protein>
    <submittedName>
        <fullName evidence="1">Uncharacterized protein</fullName>
    </submittedName>
</protein>
<accession>A0A093BHF5</accession>
<feature type="non-terminal residue" evidence="1">
    <location>
        <position position="46"/>
    </location>
</feature>
<evidence type="ECO:0000313" key="1">
    <source>
        <dbReference type="EMBL" id="KFU87975.1"/>
    </source>
</evidence>
<keyword evidence="2" id="KW-1185">Reference proteome</keyword>
<feature type="non-terminal residue" evidence="1">
    <location>
        <position position="1"/>
    </location>
</feature>
<sequence length="46" mass="5387">AAIDYLLFRHNQGCEEFKEMCCLNLSDNSQLLENKIEHLKELASKF</sequence>
<organism evidence="1 2">
    <name type="scientific">Chaetura pelagica</name>
    <name type="common">Chimney swift</name>
    <name type="synonym">Hirundo pelagica</name>
    <dbReference type="NCBI Taxonomy" id="8897"/>
    <lineage>
        <taxon>Eukaryota</taxon>
        <taxon>Metazoa</taxon>
        <taxon>Chordata</taxon>
        <taxon>Craniata</taxon>
        <taxon>Vertebrata</taxon>
        <taxon>Euteleostomi</taxon>
        <taxon>Archelosauria</taxon>
        <taxon>Archosauria</taxon>
        <taxon>Dinosauria</taxon>
        <taxon>Saurischia</taxon>
        <taxon>Theropoda</taxon>
        <taxon>Coelurosauria</taxon>
        <taxon>Aves</taxon>
        <taxon>Neognathae</taxon>
        <taxon>Neoaves</taxon>
        <taxon>Strisores</taxon>
        <taxon>Apodiformes</taxon>
        <taxon>Apodidae</taxon>
        <taxon>Apodinae</taxon>
        <taxon>Chaetura</taxon>
    </lineage>
</organism>
<dbReference type="EMBL" id="KN126257">
    <property type="protein sequence ID" value="KFU87975.1"/>
    <property type="molecule type" value="Genomic_DNA"/>
</dbReference>
<proteinExistence type="predicted"/>
<name>A0A093BHF5_CHAPE</name>
<evidence type="ECO:0000313" key="2">
    <source>
        <dbReference type="Proteomes" id="UP000031515"/>
    </source>
</evidence>
<reference evidence="2" key="2">
    <citation type="journal article" date="2014" name="Science">
        <title>Comparative genomics reveals insights into avian genome evolution and adaptation.</title>
        <authorList>
            <consortium name="Avian Genome Consortium"/>
            <person name="Zhang G."/>
            <person name="Li C."/>
            <person name="Li Q."/>
            <person name="Li B."/>
            <person name="Larkin D.M."/>
            <person name="Lee C."/>
            <person name="Storz J.F."/>
            <person name="Antunes A."/>
            <person name="Greenwold M.J."/>
            <person name="Meredith R.W."/>
            <person name="Odeen A."/>
            <person name="Cui J."/>
            <person name="Zhou Q."/>
            <person name="Xu L."/>
            <person name="Pan H."/>
            <person name="Wang Z."/>
            <person name="Jin L."/>
            <person name="Zhang P."/>
            <person name="Hu H."/>
            <person name="Yang W."/>
            <person name="Hu J."/>
            <person name="Xiao J."/>
            <person name="Yang Z."/>
            <person name="Liu Y."/>
            <person name="Xie Q."/>
            <person name="Yu H."/>
            <person name="Lian J."/>
            <person name="Wen P."/>
            <person name="Zhang F."/>
            <person name="Li H."/>
            <person name="Zeng Y."/>
            <person name="Xiong Z."/>
            <person name="Liu S."/>
            <person name="Zhou L."/>
            <person name="Huang Z."/>
            <person name="An N."/>
            <person name="Wang J."/>
            <person name="Zheng Q."/>
            <person name="Xiong Y."/>
            <person name="Wang G."/>
            <person name="Wang B."/>
            <person name="Wang J."/>
            <person name="Fan Y."/>
            <person name="da Fonseca R.R."/>
            <person name="Alfaro-Nunez A."/>
            <person name="Schubert M."/>
            <person name="Orlando L."/>
            <person name="Mourier T."/>
            <person name="Howard J.T."/>
            <person name="Ganapathy G."/>
            <person name="Pfenning A."/>
            <person name="Whitney O."/>
            <person name="Rivas M.V."/>
            <person name="Hara E."/>
            <person name="Smith J."/>
            <person name="Farre M."/>
            <person name="Narayan J."/>
            <person name="Slavov G."/>
            <person name="Romanov M.N."/>
            <person name="Borges R."/>
            <person name="Machado J.P."/>
            <person name="Khan I."/>
            <person name="Springer M.S."/>
            <person name="Gatesy J."/>
            <person name="Hoffmann F.G."/>
            <person name="Opazo J.C."/>
            <person name="Hastad O."/>
            <person name="Sawyer R.H."/>
            <person name="Kim H."/>
            <person name="Kim K.W."/>
            <person name="Kim H.J."/>
            <person name="Cho S."/>
            <person name="Li N."/>
            <person name="Huang Y."/>
            <person name="Bruford M.W."/>
            <person name="Zhan X."/>
            <person name="Dixon A."/>
            <person name="Bertelsen M.F."/>
            <person name="Derryberry E."/>
            <person name="Warren W."/>
            <person name="Wilson R.K."/>
            <person name="Li S."/>
            <person name="Ray D.A."/>
            <person name="Green R.E."/>
            <person name="O'Brien S.J."/>
            <person name="Griffin D."/>
            <person name="Johnson W.E."/>
            <person name="Haussler D."/>
            <person name="Ryder O.A."/>
            <person name="Willerslev E."/>
            <person name="Graves G.R."/>
            <person name="Alstrom P."/>
            <person name="Fjeldsa J."/>
            <person name="Mindell D.P."/>
            <person name="Edwards S.V."/>
            <person name="Braun E.L."/>
            <person name="Rahbek C."/>
            <person name="Burt D.W."/>
            <person name="Houde P."/>
            <person name="Zhang Y."/>
            <person name="Yang H."/>
            <person name="Wang J."/>
            <person name="Jarvis E.D."/>
            <person name="Gilbert M.T."/>
            <person name="Wang J."/>
        </authorList>
    </citation>
    <scope>NUCLEOTIDE SEQUENCE [LARGE SCALE GENOMIC DNA]</scope>
</reference>
<dbReference type="SUPFAM" id="SSF58069">
    <property type="entry name" value="Virus ectodomain"/>
    <property type="match status" value="1"/>
</dbReference>
<dbReference type="Proteomes" id="UP000031515">
    <property type="component" value="Unassembled WGS sequence"/>
</dbReference>
<dbReference type="Gene3D" id="1.10.287.210">
    <property type="match status" value="1"/>
</dbReference>